<keyword evidence="1" id="KW-0732">Signal</keyword>
<feature type="signal peptide" evidence="1">
    <location>
        <begin position="1"/>
        <end position="26"/>
    </location>
</feature>
<dbReference type="PANTHER" id="PTHR33420">
    <property type="entry name" value="FIMBRIAL SUBUNIT ELFA-RELATED"/>
    <property type="match status" value="1"/>
</dbReference>
<sequence length="181" mass="20039">MKGRQKHNALLCVLFGILGASAPAFSAPSQGWGKVSMYGEIVDTACAIETESRDQTIDMGVIPLSVLKQFGKAPPKPFNIQLVDCRWERYPSSKGEWQTFEVTFDGPANGDFFTVTGEAKGVQLAMRDDQGTPVIAGKPLPKRDIVPGEMTLNYELQLVTDNQRLQAGSYQTLLRFKIDYY</sequence>
<comment type="caution">
    <text evidence="2">The sequence shown here is derived from an EMBL/GenBank/DDBJ whole genome shotgun (WGS) entry which is preliminary data.</text>
</comment>
<dbReference type="PANTHER" id="PTHR33420:SF12">
    <property type="entry name" value="FIMBRIN-LIKE PROTEIN FIMI-RELATED"/>
    <property type="match status" value="1"/>
</dbReference>
<name>A0AAI9DGJ4_PROST</name>
<organism evidence="2">
    <name type="scientific">Providencia stuartii</name>
    <dbReference type="NCBI Taxonomy" id="588"/>
    <lineage>
        <taxon>Bacteria</taxon>
        <taxon>Pseudomonadati</taxon>
        <taxon>Pseudomonadota</taxon>
        <taxon>Gammaproteobacteria</taxon>
        <taxon>Enterobacterales</taxon>
        <taxon>Morganellaceae</taxon>
        <taxon>Providencia</taxon>
    </lineage>
</organism>
<dbReference type="RefSeq" id="WP_070926403.1">
    <property type="nucleotide sequence ID" value="NZ_CANMXG010000011.1"/>
</dbReference>
<protein>
    <submittedName>
        <fullName evidence="2">Type 1 fimbrial protein</fullName>
    </submittedName>
</protein>
<evidence type="ECO:0000256" key="1">
    <source>
        <dbReference type="SAM" id="SignalP"/>
    </source>
</evidence>
<dbReference type="EMBL" id="ABMABF030000030">
    <property type="protein sequence ID" value="EMJ5136538.1"/>
    <property type="molecule type" value="Genomic_DNA"/>
</dbReference>
<dbReference type="InterPro" id="IPR050263">
    <property type="entry name" value="Bact_Fimbrial_Adh_Pro"/>
</dbReference>
<proteinExistence type="predicted"/>
<dbReference type="Gene3D" id="2.60.40.1090">
    <property type="entry name" value="Fimbrial-type adhesion domain"/>
    <property type="match status" value="1"/>
</dbReference>
<feature type="chain" id="PRO_5042545576" evidence="1">
    <location>
        <begin position="27"/>
        <end position="181"/>
    </location>
</feature>
<dbReference type="InterPro" id="IPR036937">
    <property type="entry name" value="Adhesion_dom_fimbrial_sf"/>
</dbReference>
<gene>
    <name evidence="2" type="ORF">RG298_004347</name>
</gene>
<dbReference type="InterPro" id="IPR008966">
    <property type="entry name" value="Adhesion_dom_sf"/>
</dbReference>
<evidence type="ECO:0000313" key="2">
    <source>
        <dbReference type="EMBL" id="EMJ5136538.1"/>
    </source>
</evidence>
<dbReference type="AlphaFoldDB" id="A0AAI9DGJ4"/>
<reference evidence="2" key="1">
    <citation type="submission" date="2024-02" db="EMBL/GenBank/DDBJ databases">
        <authorList>
            <consortium name="Clinical and Environmental Microbiology Branch: Whole genome sequencing antimicrobial resistance pathogens in the healthcare setting"/>
        </authorList>
    </citation>
    <scope>NUCLEOTIDE SEQUENCE</scope>
    <source>
        <strain evidence="2">2021GO-0154</strain>
    </source>
</reference>
<dbReference type="SUPFAM" id="SSF49401">
    <property type="entry name" value="Bacterial adhesins"/>
    <property type="match status" value="1"/>
</dbReference>
<dbReference type="GO" id="GO:0009289">
    <property type="term" value="C:pilus"/>
    <property type="evidence" value="ECO:0007669"/>
    <property type="project" value="InterPro"/>
</dbReference>
<accession>A0AAI9DGJ4</accession>
<dbReference type="GO" id="GO:0043709">
    <property type="term" value="P:cell adhesion involved in single-species biofilm formation"/>
    <property type="evidence" value="ECO:0007669"/>
    <property type="project" value="TreeGrafter"/>
</dbReference>